<sequence length="105" mass="11972">MLRWEYALLVRRRQPRIDETGWELVYTWYGPDGAVLDVSPYGDTALAHLNRAGTDGWELVSVTEDGNMQGSAELHRYHMKRVLRAVAPRPRLRNLGRAGRRAPTG</sequence>
<gene>
    <name evidence="1" type="ORF">Pen02_47430</name>
</gene>
<evidence type="ECO:0008006" key="3">
    <source>
        <dbReference type="Google" id="ProtNLM"/>
    </source>
</evidence>
<reference evidence="1 2" key="1">
    <citation type="submission" date="2021-01" db="EMBL/GenBank/DDBJ databases">
        <title>Whole genome shotgun sequence of Plantactinospora endophytica NBRC 110450.</title>
        <authorList>
            <person name="Komaki H."/>
            <person name="Tamura T."/>
        </authorList>
    </citation>
    <scope>NUCLEOTIDE SEQUENCE [LARGE SCALE GENOMIC DNA]</scope>
    <source>
        <strain evidence="1 2">NBRC 110450</strain>
    </source>
</reference>
<dbReference type="Proteomes" id="UP000646749">
    <property type="component" value="Unassembled WGS sequence"/>
</dbReference>
<accession>A0ABQ4E674</accession>
<evidence type="ECO:0000313" key="1">
    <source>
        <dbReference type="EMBL" id="GIG89807.1"/>
    </source>
</evidence>
<proteinExistence type="predicted"/>
<protein>
    <recommendedName>
        <fullName evidence="3">DUF4177 domain-containing protein</fullName>
    </recommendedName>
</protein>
<keyword evidence="2" id="KW-1185">Reference proteome</keyword>
<organism evidence="1 2">
    <name type="scientific">Plantactinospora endophytica</name>
    <dbReference type="NCBI Taxonomy" id="673535"/>
    <lineage>
        <taxon>Bacteria</taxon>
        <taxon>Bacillati</taxon>
        <taxon>Actinomycetota</taxon>
        <taxon>Actinomycetes</taxon>
        <taxon>Micromonosporales</taxon>
        <taxon>Micromonosporaceae</taxon>
        <taxon>Plantactinospora</taxon>
    </lineage>
</organism>
<name>A0ABQ4E674_9ACTN</name>
<evidence type="ECO:0000313" key="2">
    <source>
        <dbReference type="Proteomes" id="UP000646749"/>
    </source>
</evidence>
<dbReference type="EMBL" id="BONW01000021">
    <property type="protein sequence ID" value="GIG89807.1"/>
    <property type="molecule type" value="Genomic_DNA"/>
</dbReference>
<comment type="caution">
    <text evidence="1">The sequence shown here is derived from an EMBL/GenBank/DDBJ whole genome shotgun (WGS) entry which is preliminary data.</text>
</comment>